<reference evidence="4 6" key="1">
    <citation type="submission" date="2023-10" db="EMBL/GenBank/DDBJ databases">
        <title>Whole Genome based description of the genera Actinobaculum and Actinotignum reveals a complex phylogenetic relationship within the species included in the genus Actinotignum.</title>
        <authorList>
            <person name="Jensen C.S."/>
            <person name="Dargis R."/>
            <person name="Kemp M."/>
            <person name="Christensen J.J."/>
        </authorList>
    </citation>
    <scope>NUCLEOTIDE SEQUENCE</scope>
    <source>
        <strain evidence="5 6">SLA_B089</strain>
        <strain evidence="4">SLA_B245</strain>
    </source>
</reference>
<evidence type="ECO:0000256" key="1">
    <source>
        <dbReference type="ARBA" id="ARBA00006976"/>
    </source>
</evidence>
<keyword evidence="6" id="KW-1185">Reference proteome</keyword>
<dbReference type="Proteomes" id="UP001284901">
    <property type="component" value="Unassembled WGS sequence"/>
</dbReference>
<accession>A0AAW9HA40</accession>
<dbReference type="InterPro" id="IPR027417">
    <property type="entry name" value="P-loop_NTPase"/>
</dbReference>
<comment type="function">
    <text evidence="2">May play a role in septum formation.</text>
</comment>
<dbReference type="Gene3D" id="3.40.50.300">
    <property type="entry name" value="P-loop containing nucleotide triphosphate hydrolases"/>
    <property type="match status" value="1"/>
</dbReference>
<evidence type="ECO:0000259" key="3">
    <source>
        <dbReference type="Pfam" id="PF13614"/>
    </source>
</evidence>
<evidence type="ECO:0000313" key="5">
    <source>
        <dbReference type="EMBL" id="MDY5146804.1"/>
    </source>
</evidence>
<protein>
    <submittedName>
        <fullName evidence="4">AAA family ATPase</fullName>
    </submittedName>
</protein>
<dbReference type="GeneID" id="92814201"/>
<dbReference type="InterPro" id="IPR025669">
    <property type="entry name" value="AAA_dom"/>
</dbReference>
<evidence type="ECO:0000313" key="4">
    <source>
        <dbReference type="EMBL" id="MDY5139982.1"/>
    </source>
</evidence>
<dbReference type="EMBL" id="JAWNFY010000020">
    <property type="protein sequence ID" value="MDY5146804.1"/>
    <property type="molecule type" value="Genomic_DNA"/>
</dbReference>
<proteinExistence type="inferred from homology"/>
<evidence type="ECO:0000313" key="6">
    <source>
        <dbReference type="Proteomes" id="UP001284901"/>
    </source>
</evidence>
<dbReference type="AlphaFoldDB" id="A0AAW9HA40"/>
<dbReference type="RefSeq" id="WP_087070774.1">
    <property type="nucleotide sequence ID" value="NZ_CAUPFC010000008.1"/>
</dbReference>
<dbReference type="EMBL" id="JAWNFV010000002">
    <property type="protein sequence ID" value="MDY5139982.1"/>
    <property type="molecule type" value="Genomic_DNA"/>
</dbReference>
<dbReference type="Proteomes" id="UP001288320">
    <property type="component" value="Unassembled WGS sequence"/>
</dbReference>
<organism evidence="4 7">
    <name type="scientific">Actinotignum timonense</name>
    <dbReference type="NCBI Taxonomy" id="1870995"/>
    <lineage>
        <taxon>Bacteria</taxon>
        <taxon>Bacillati</taxon>
        <taxon>Actinomycetota</taxon>
        <taxon>Actinomycetes</taxon>
        <taxon>Actinomycetales</taxon>
        <taxon>Actinomycetaceae</taxon>
        <taxon>Actinotignum</taxon>
    </lineage>
</organism>
<dbReference type="Pfam" id="PF13614">
    <property type="entry name" value="AAA_31"/>
    <property type="match status" value="1"/>
</dbReference>
<evidence type="ECO:0000313" key="7">
    <source>
        <dbReference type="Proteomes" id="UP001288320"/>
    </source>
</evidence>
<comment type="caution">
    <text evidence="4">The sequence shown here is derived from an EMBL/GenBank/DDBJ whole genome shotgun (WGS) entry which is preliminary data.</text>
</comment>
<gene>
    <name evidence="4" type="ORF">R6G74_01445</name>
    <name evidence="5" type="ORF">R6P33_07230</name>
</gene>
<comment type="similarity">
    <text evidence="1">Belongs to the ParA family.</text>
</comment>
<dbReference type="InterPro" id="IPR050678">
    <property type="entry name" value="DNA_Partitioning_ATPase"/>
</dbReference>
<dbReference type="PANTHER" id="PTHR13696">
    <property type="entry name" value="P-LOOP CONTAINING NUCLEOSIDE TRIPHOSPHATE HYDROLASE"/>
    <property type="match status" value="1"/>
</dbReference>
<dbReference type="PANTHER" id="PTHR13696:SF99">
    <property type="entry name" value="COBYRINIC ACID AC-DIAMIDE SYNTHASE"/>
    <property type="match status" value="1"/>
</dbReference>
<name>A0AAW9HA40_9ACTO</name>
<feature type="domain" description="AAA" evidence="3">
    <location>
        <begin position="28"/>
        <end position="204"/>
    </location>
</feature>
<dbReference type="CDD" id="cd02042">
    <property type="entry name" value="ParAB_family"/>
    <property type="match status" value="1"/>
</dbReference>
<evidence type="ECO:0000256" key="2">
    <source>
        <dbReference type="ARBA" id="ARBA00059092"/>
    </source>
</evidence>
<dbReference type="SUPFAM" id="SSF52540">
    <property type="entry name" value="P-loop containing nucleoside triphosphate hydrolases"/>
    <property type="match status" value="1"/>
</dbReference>
<dbReference type="FunFam" id="3.40.50.300:FF:000285">
    <property type="entry name" value="Sporulation initiation inhibitor Soj"/>
    <property type="match status" value="1"/>
</dbReference>
<sequence length="282" mass="30565">MTEQNALFETENVDFPEPEPLQEHGPARIIAMSNQKGGVGKTTTSINLAAALAGYGRRVLIVDFDPQGAASAGLGINARALDRTIYNELISAKPDVRGIIQHSKVEGLDVVPANIDLSAAEIVLINEVAREQALSRVLRPVLDDYDVIIIDCQPSLGLLTVNALTAAHGVIIPLEAEYFAMRGVALLTEQIGRVQDRLNPRLTIDGVLLTMVDMRTLHSRDVMRSVHEGFGEKVYHTYIARTVKFPDASVAGEPITQYAPSHPGAVAYRKLAREVIARGQSA</sequence>